<comment type="caution">
    <text evidence="2">The sequence shown here is derived from an EMBL/GenBank/DDBJ whole genome shotgun (WGS) entry which is preliminary data.</text>
</comment>
<evidence type="ECO:0000313" key="2">
    <source>
        <dbReference type="EMBL" id="TDB65306.1"/>
    </source>
</evidence>
<proteinExistence type="predicted"/>
<organism evidence="2 3">
    <name type="scientific">Arundinibacter roseus</name>
    <dbReference type="NCBI Taxonomy" id="2070510"/>
    <lineage>
        <taxon>Bacteria</taxon>
        <taxon>Pseudomonadati</taxon>
        <taxon>Bacteroidota</taxon>
        <taxon>Cytophagia</taxon>
        <taxon>Cytophagales</taxon>
        <taxon>Spirosomataceae</taxon>
        <taxon>Arundinibacter</taxon>
    </lineage>
</organism>
<accession>A0A4R4KER5</accession>
<feature type="chain" id="PRO_5020272465" evidence="1">
    <location>
        <begin position="20"/>
        <end position="427"/>
    </location>
</feature>
<evidence type="ECO:0000256" key="1">
    <source>
        <dbReference type="SAM" id="SignalP"/>
    </source>
</evidence>
<dbReference type="RefSeq" id="WP_132117650.1">
    <property type="nucleotide sequence ID" value="NZ_SMJU01000006.1"/>
</dbReference>
<gene>
    <name evidence="2" type="ORF">EZE20_11445</name>
</gene>
<dbReference type="OrthoDB" id="1154683at2"/>
<reference evidence="2 3" key="1">
    <citation type="submission" date="2019-02" db="EMBL/GenBank/DDBJ databases">
        <title>Arundinibacter roseus gen. nov., sp. nov., a new member of the family Cytophagaceae.</title>
        <authorList>
            <person name="Szuroczki S."/>
            <person name="Khayer B."/>
            <person name="Sproer C."/>
            <person name="Toumi M."/>
            <person name="Szabo A."/>
            <person name="Felfoldi T."/>
            <person name="Schumann P."/>
            <person name="Toth E."/>
        </authorList>
    </citation>
    <scope>NUCLEOTIDE SEQUENCE [LARGE SCALE GENOMIC DNA]</scope>
    <source>
        <strain evidence="2 3">DMA-k-7a</strain>
    </source>
</reference>
<evidence type="ECO:0000313" key="3">
    <source>
        <dbReference type="Proteomes" id="UP000295706"/>
    </source>
</evidence>
<dbReference type="AlphaFoldDB" id="A0A4R4KER5"/>
<dbReference type="Proteomes" id="UP000295706">
    <property type="component" value="Unassembled WGS sequence"/>
</dbReference>
<feature type="signal peptide" evidence="1">
    <location>
        <begin position="1"/>
        <end position="19"/>
    </location>
</feature>
<keyword evidence="1" id="KW-0732">Signal</keyword>
<keyword evidence="3" id="KW-1185">Reference proteome</keyword>
<name>A0A4R4KER5_9BACT</name>
<dbReference type="EMBL" id="SMJU01000006">
    <property type="protein sequence ID" value="TDB65306.1"/>
    <property type="molecule type" value="Genomic_DNA"/>
</dbReference>
<protein>
    <submittedName>
        <fullName evidence="2">Uncharacterized protein</fullName>
    </submittedName>
</protein>
<sequence length="427" mass="49396">MKKIILLIAILAITQTVHSQVYTEKQTRHRFAQLNLGFDFQSTIGGSARYLDTQGNTQSLNLSNSISPRLLIGGTHFWGHADFYIGIPLSASTSKKENQEVTALRGVETVFKYYPLRIEHNKVRPYIGTSLAPFFYEQRNNNFEHPSGPELNHTNFPLLGGITFNSKKHLVELGAAWNYANRQNYFISRTQIEKINTPPIYLTLSYRYMLETTLSAEKDWESGRTKKVTDILANKGKLNGFFIGAGISSAFWLKQSDYNKSQRPYIGRYSTSLMPDFTFGYYLHKPDINLSVGYRGYGTSTNAYGAIQLLNRKSFLFETTKYLFDYHGFTPFLGPTISYEKLLFWENFEGSKTIETTNNRIGYGLTFGWDIRPNRIQSWILRTNLRWYPNLFLNVESENKVSFDNLEFNFIQLIIYPNRIIKRKSNR</sequence>